<dbReference type="FunFam" id="2.40.110.10:FF:000006">
    <property type="entry name" value="very long-chain specific acyl-CoA dehydrogenase, mitochondrial"/>
    <property type="match status" value="1"/>
</dbReference>
<comment type="catalytic activity">
    <reaction evidence="6">
        <text>a 2,3-saturated acyl-CoA + A = a 2,3-dehydroacyl-CoA + AH2</text>
        <dbReference type="Rhea" id="RHEA:48608"/>
        <dbReference type="ChEBI" id="CHEBI:13193"/>
        <dbReference type="ChEBI" id="CHEBI:17499"/>
        <dbReference type="ChEBI" id="CHEBI:60015"/>
        <dbReference type="ChEBI" id="CHEBI:65111"/>
    </reaction>
</comment>
<proteinExistence type="inferred from homology"/>
<feature type="domain" description="Acyl-CoA oxidase/dehydrogenase middle" evidence="9">
    <location>
        <begin position="151"/>
        <end position="245"/>
    </location>
</feature>
<evidence type="ECO:0000259" key="10">
    <source>
        <dbReference type="Pfam" id="PF02771"/>
    </source>
</evidence>
<dbReference type="HOGENOM" id="CLU_018204_3_3_10"/>
<comment type="cofactor">
    <cofactor evidence="1 7">
        <name>FAD</name>
        <dbReference type="ChEBI" id="CHEBI:57692"/>
    </cofactor>
</comment>
<dbReference type="PANTHER" id="PTHR43884">
    <property type="entry name" value="ACYL-COA DEHYDROGENASE"/>
    <property type="match status" value="1"/>
</dbReference>
<dbReference type="SUPFAM" id="SSF47203">
    <property type="entry name" value="Acyl-CoA dehydrogenase C-terminal domain-like"/>
    <property type="match status" value="1"/>
</dbReference>
<comment type="similarity">
    <text evidence="2 7">Belongs to the acyl-CoA dehydrogenase family.</text>
</comment>
<keyword evidence="3 7" id="KW-0285">Flavoprotein</keyword>
<dbReference type="KEGG" id="oho:Oweho_1618"/>
<dbReference type="GO" id="GO:0003995">
    <property type="term" value="F:acyl-CoA dehydrogenase activity"/>
    <property type="evidence" value="ECO:0007669"/>
    <property type="project" value="InterPro"/>
</dbReference>
<dbReference type="Gene3D" id="1.10.540.10">
    <property type="entry name" value="Acyl-CoA dehydrogenase/oxidase, N-terminal domain"/>
    <property type="match status" value="1"/>
</dbReference>
<sequence length="602" mass="66820">MSTTTAEEQKFLRGGEFIIRESKSEDIFIPEDFNEEQNMMAQATTEFMEKEVVPYRERFEKKDYTFTEELMKKVGELGLLGITVSEEYGGLGMDFNTSMLVTDKISGVTGSLSTAYGAHTGIGVLPIALYGNEEQKKKYLPKLVTGEYMGAYCLTEPGAGSDANSGKTKAELTADGKHYKINGQKIWISNAGFADIFTVFARIEDDKYLTGFIVERGTEGLSFGEEENKLGIRSSSTRQVFFNDMLVPVENLLGERNGGFKIAMNALNYGRIKLAVATLDANKRVITHSVEYGNERKQFGQSITNFGAIQQKLADMATLTWAAESASYRAGQDVENHIIRLQEGGMSAPEAKLKGVEEYAIECAILKVFGSEVNSFVVDEGVQIYGGMGYSADAPMEAAYRDARITRIYEGTNEINRMHSVGMLLKKAMKGEVDLMTPAMKIGSELMSIPSFDTPDYSVLFTEEKEMVEKLKKAFLMVAGKAVEKFTIEIENEQQLLMNAADMLLQVYAAESAILRAEKLANKNGEDAAANQIDMARLNLHFAIEKVGQAGREAIYSFTEGDEQRMLLMGLKRFTKVQNPVNVKETRKRIAGKVIAENKYPF</sequence>
<evidence type="ECO:0000259" key="8">
    <source>
        <dbReference type="Pfam" id="PF00441"/>
    </source>
</evidence>
<evidence type="ECO:0000313" key="12">
    <source>
        <dbReference type="EMBL" id="AEV32607.1"/>
    </source>
</evidence>
<dbReference type="Pfam" id="PF02770">
    <property type="entry name" value="Acyl-CoA_dh_M"/>
    <property type="match status" value="1"/>
</dbReference>
<dbReference type="InterPro" id="IPR006089">
    <property type="entry name" value="Acyl-CoA_DH_CS"/>
</dbReference>
<feature type="domain" description="Acyl-CoA dehydrogenase/oxidase N-terminal" evidence="10">
    <location>
        <begin position="34"/>
        <end position="147"/>
    </location>
</feature>
<keyword evidence="13" id="KW-1185">Reference proteome</keyword>
<dbReference type="InterPro" id="IPR013786">
    <property type="entry name" value="AcylCoA_DH/ox_N"/>
</dbReference>
<keyword evidence="4 7" id="KW-0274">FAD</keyword>
<dbReference type="FunFam" id="1.10.540.10:FF:000001">
    <property type="entry name" value="Very long-chain-specific acyl-CoA dehydrogenase, mitochondrial"/>
    <property type="match status" value="1"/>
</dbReference>
<evidence type="ECO:0000313" key="13">
    <source>
        <dbReference type="Proteomes" id="UP000005631"/>
    </source>
</evidence>
<dbReference type="PATRIC" id="fig|926562.3.peg.1619"/>
<dbReference type="STRING" id="926562.Oweho_1618"/>
<evidence type="ECO:0000256" key="6">
    <source>
        <dbReference type="ARBA" id="ARBA00052546"/>
    </source>
</evidence>
<dbReference type="PANTHER" id="PTHR43884:SF12">
    <property type="entry name" value="ISOVALERYL-COA DEHYDROGENASE, MITOCHONDRIAL-RELATED"/>
    <property type="match status" value="1"/>
</dbReference>
<dbReference type="SUPFAM" id="SSF56645">
    <property type="entry name" value="Acyl-CoA dehydrogenase NM domain-like"/>
    <property type="match status" value="1"/>
</dbReference>
<dbReference type="Proteomes" id="UP000005631">
    <property type="component" value="Chromosome"/>
</dbReference>
<dbReference type="FunFam" id="1.20.140.10:FF:000019">
    <property type="entry name" value="Acyl-CoA dehydrogenase"/>
    <property type="match status" value="1"/>
</dbReference>
<reference evidence="12 13" key="1">
    <citation type="journal article" date="2012" name="Stand. Genomic Sci.">
        <title>Genome sequence of the orange-pigmented seawater bacterium Owenweeksia hongkongensis type strain (UST20020801(T)).</title>
        <authorList>
            <person name="Riedel T."/>
            <person name="Held B."/>
            <person name="Nolan M."/>
            <person name="Lucas S."/>
            <person name="Lapidus A."/>
            <person name="Tice H."/>
            <person name="Del Rio T.G."/>
            <person name="Cheng J.F."/>
            <person name="Han C."/>
            <person name="Tapia R."/>
            <person name="Goodwin L.A."/>
            <person name="Pitluck S."/>
            <person name="Liolios K."/>
            <person name="Mavromatis K."/>
            <person name="Pagani I."/>
            <person name="Ivanova N."/>
            <person name="Mikhailova N."/>
            <person name="Pati A."/>
            <person name="Chen A."/>
            <person name="Palaniappan K."/>
            <person name="Rohde M."/>
            <person name="Tindall B.J."/>
            <person name="Detter J.C."/>
            <person name="Goker M."/>
            <person name="Woyke T."/>
            <person name="Bristow J."/>
            <person name="Eisen J.A."/>
            <person name="Markowitz V."/>
            <person name="Hugenholtz P."/>
            <person name="Klenk H.P."/>
            <person name="Kyrpides N.C."/>
        </authorList>
    </citation>
    <scope>NUCLEOTIDE SEQUENCE</scope>
    <source>
        <strain evidence="13">DSM 17368 / JCM 12287 / NRRL B-23963</strain>
    </source>
</reference>
<dbReference type="InterPro" id="IPR046373">
    <property type="entry name" value="Acyl-CoA_Oxase/DH_mid-dom_sf"/>
</dbReference>
<dbReference type="InterPro" id="IPR009100">
    <property type="entry name" value="AcylCoA_DH/oxidase_NM_dom_sf"/>
</dbReference>
<evidence type="ECO:0000256" key="5">
    <source>
        <dbReference type="ARBA" id="ARBA00023002"/>
    </source>
</evidence>
<evidence type="ECO:0000259" key="9">
    <source>
        <dbReference type="Pfam" id="PF02770"/>
    </source>
</evidence>
<dbReference type="PROSITE" id="PS00072">
    <property type="entry name" value="ACYL_COA_DH_1"/>
    <property type="match status" value="1"/>
</dbReference>
<dbReference type="InterPro" id="IPR037069">
    <property type="entry name" value="AcylCoA_DH/ox_N_sf"/>
</dbReference>
<dbReference type="InterPro" id="IPR009075">
    <property type="entry name" value="AcylCo_DH/oxidase_C"/>
</dbReference>
<dbReference type="RefSeq" id="WP_014201963.1">
    <property type="nucleotide sequence ID" value="NC_016599.1"/>
</dbReference>
<evidence type="ECO:0000256" key="3">
    <source>
        <dbReference type="ARBA" id="ARBA00022630"/>
    </source>
</evidence>
<organism evidence="12 13">
    <name type="scientific">Owenweeksia hongkongensis (strain DSM 17368 / CIP 108786 / JCM 12287 / NRRL B-23963 / UST20020801)</name>
    <dbReference type="NCBI Taxonomy" id="926562"/>
    <lineage>
        <taxon>Bacteria</taxon>
        <taxon>Pseudomonadati</taxon>
        <taxon>Bacteroidota</taxon>
        <taxon>Flavobacteriia</taxon>
        <taxon>Flavobacteriales</taxon>
        <taxon>Owenweeksiaceae</taxon>
        <taxon>Owenweeksia</taxon>
    </lineage>
</organism>
<dbReference type="OrthoDB" id="9802867at2"/>
<protein>
    <submittedName>
        <fullName evidence="12">Acyl-CoA dehydrogenase</fullName>
    </submittedName>
</protein>
<dbReference type="InterPro" id="IPR006091">
    <property type="entry name" value="Acyl-CoA_Oxase/DH_mid-dom"/>
</dbReference>
<keyword evidence="5 7" id="KW-0560">Oxidoreductase</keyword>
<name>G8QZW7_OWEHD</name>
<dbReference type="Gene3D" id="2.40.110.10">
    <property type="entry name" value="Butyryl-CoA Dehydrogenase, subunit A, domain 2"/>
    <property type="match status" value="1"/>
</dbReference>
<dbReference type="Pfam" id="PF21263">
    <property type="entry name" value="Acyl-CoA-dh_C"/>
    <property type="match status" value="1"/>
</dbReference>
<feature type="domain" description="Acyl-CoA dehydrogenase/oxidase C-terminal" evidence="8">
    <location>
        <begin position="257"/>
        <end position="418"/>
    </location>
</feature>
<feature type="domain" description="Acyl-CoA dehydrogenase-like C-terminal" evidence="11">
    <location>
        <begin position="470"/>
        <end position="573"/>
    </location>
</feature>
<dbReference type="Pfam" id="PF00441">
    <property type="entry name" value="Acyl-CoA_dh_1"/>
    <property type="match status" value="1"/>
</dbReference>
<evidence type="ECO:0000259" key="11">
    <source>
        <dbReference type="Pfam" id="PF21263"/>
    </source>
</evidence>
<dbReference type="eggNOG" id="COG1960">
    <property type="taxonomic scope" value="Bacteria"/>
</dbReference>
<gene>
    <name evidence="12" type="ordered locus">Oweho_1618</name>
</gene>
<accession>G8QZW7</accession>
<dbReference type="InterPro" id="IPR036250">
    <property type="entry name" value="AcylCo_DH-like_C"/>
</dbReference>
<dbReference type="Gene3D" id="1.20.140.10">
    <property type="entry name" value="Butyryl-CoA Dehydrogenase, subunit A, domain 3"/>
    <property type="match status" value="2"/>
</dbReference>
<evidence type="ECO:0000256" key="1">
    <source>
        <dbReference type="ARBA" id="ARBA00001974"/>
    </source>
</evidence>
<evidence type="ECO:0000256" key="7">
    <source>
        <dbReference type="RuleBase" id="RU362125"/>
    </source>
</evidence>
<dbReference type="Pfam" id="PF02771">
    <property type="entry name" value="Acyl-CoA_dh_N"/>
    <property type="match status" value="1"/>
</dbReference>
<dbReference type="InterPro" id="IPR049426">
    <property type="entry name" value="Acyl-CoA-dh-like_C"/>
</dbReference>
<dbReference type="EMBL" id="CP003156">
    <property type="protein sequence ID" value="AEV32607.1"/>
    <property type="molecule type" value="Genomic_DNA"/>
</dbReference>
<evidence type="ECO:0000256" key="4">
    <source>
        <dbReference type="ARBA" id="ARBA00022827"/>
    </source>
</evidence>
<dbReference type="AlphaFoldDB" id="G8QZW7"/>
<dbReference type="GO" id="GO:0050660">
    <property type="term" value="F:flavin adenine dinucleotide binding"/>
    <property type="evidence" value="ECO:0007669"/>
    <property type="project" value="InterPro"/>
</dbReference>
<evidence type="ECO:0000256" key="2">
    <source>
        <dbReference type="ARBA" id="ARBA00009347"/>
    </source>
</evidence>